<name>A0A9P9E462_9HYPO</name>
<evidence type="ECO:0000256" key="1">
    <source>
        <dbReference type="SAM" id="Phobius"/>
    </source>
</evidence>
<feature type="transmembrane region" description="Helical" evidence="1">
    <location>
        <begin position="248"/>
        <end position="267"/>
    </location>
</feature>
<dbReference type="EMBL" id="JAGMUV010000017">
    <property type="protein sequence ID" value="KAH7131125.1"/>
    <property type="molecule type" value="Genomic_DNA"/>
</dbReference>
<keyword evidence="1" id="KW-1133">Transmembrane helix</keyword>
<dbReference type="Proteomes" id="UP000738349">
    <property type="component" value="Unassembled WGS sequence"/>
</dbReference>
<feature type="transmembrane region" description="Helical" evidence="1">
    <location>
        <begin position="135"/>
        <end position="157"/>
    </location>
</feature>
<evidence type="ECO:0000313" key="2">
    <source>
        <dbReference type="EMBL" id="KAH7131125.1"/>
    </source>
</evidence>
<evidence type="ECO:0000313" key="3">
    <source>
        <dbReference type="Proteomes" id="UP000738349"/>
    </source>
</evidence>
<keyword evidence="3" id="KW-1185">Reference proteome</keyword>
<feature type="transmembrane region" description="Helical" evidence="1">
    <location>
        <begin position="96"/>
        <end position="115"/>
    </location>
</feature>
<feature type="transmembrane region" description="Helical" evidence="1">
    <location>
        <begin position="208"/>
        <end position="228"/>
    </location>
</feature>
<sequence>MPSSERQTKSQESRLRRAFLALPILALCGIMARAFGMAEPIAPTLDNIREASLFDWNGVKVPVRRGFYGIGLLDEIFGPITVVFGQLQFFGDQRAYWQSLVFLTDYAGMYAIFFLESFRPSNRGTLFQFPSPVLFLAQLVPIGFIGPLFFYLSYVFTPIEKLSSPSFHLRNWSSCAAVLPTMLLAYHFPHLPSFFHTNLEVRHWWNWVWQLYPVWGSLVILVFSKVILPLGARASLYVTTQKPQTKTLRITVGILAVMNVSIYWYTLYNSKFSISEMFVPKYFFDKPAEADVSLRTIIQYDYLCTFLAGYLWLGLHFRDLQVAGICKVRFVRTVCIAAIISGLFSPGTFLLLAWLAREELLASIKDE</sequence>
<comment type="caution">
    <text evidence="2">The sequence shown here is derived from an EMBL/GenBank/DDBJ whole genome shotgun (WGS) entry which is preliminary data.</text>
</comment>
<keyword evidence="1" id="KW-0812">Transmembrane</keyword>
<organism evidence="2 3">
    <name type="scientific">Dactylonectria macrodidyma</name>
    <dbReference type="NCBI Taxonomy" id="307937"/>
    <lineage>
        <taxon>Eukaryota</taxon>
        <taxon>Fungi</taxon>
        <taxon>Dikarya</taxon>
        <taxon>Ascomycota</taxon>
        <taxon>Pezizomycotina</taxon>
        <taxon>Sordariomycetes</taxon>
        <taxon>Hypocreomycetidae</taxon>
        <taxon>Hypocreales</taxon>
        <taxon>Nectriaceae</taxon>
        <taxon>Dactylonectria</taxon>
    </lineage>
</organism>
<feature type="transmembrane region" description="Helical" evidence="1">
    <location>
        <begin position="66"/>
        <end position="84"/>
    </location>
</feature>
<dbReference type="AlphaFoldDB" id="A0A9P9E462"/>
<proteinExistence type="predicted"/>
<dbReference type="OrthoDB" id="89349at2759"/>
<accession>A0A9P9E462</accession>
<gene>
    <name evidence="2" type="ORF">EDB81DRAFT_728181</name>
</gene>
<feature type="transmembrane region" description="Helical" evidence="1">
    <location>
        <begin position="292"/>
        <end position="313"/>
    </location>
</feature>
<feature type="transmembrane region" description="Helical" evidence="1">
    <location>
        <begin position="169"/>
        <end position="188"/>
    </location>
</feature>
<protein>
    <submittedName>
        <fullName evidence="2">Uncharacterized protein</fullName>
    </submittedName>
</protein>
<feature type="transmembrane region" description="Helical" evidence="1">
    <location>
        <begin position="334"/>
        <end position="356"/>
    </location>
</feature>
<keyword evidence="1" id="KW-0472">Membrane</keyword>
<reference evidence="2" key="1">
    <citation type="journal article" date="2021" name="Nat. Commun.">
        <title>Genetic determinants of endophytism in the Arabidopsis root mycobiome.</title>
        <authorList>
            <person name="Mesny F."/>
            <person name="Miyauchi S."/>
            <person name="Thiergart T."/>
            <person name="Pickel B."/>
            <person name="Atanasova L."/>
            <person name="Karlsson M."/>
            <person name="Huettel B."/>
            <person name="Barry K.W."/>
            <person name="Haridas S."/>
            <person name="Chen C."/>
            <person name="Bauer D."/>
            <person name="Andreopoulos W."/>
            <person name="Pangilinan J."/>
            <person name="LaButti K."/>
            <person name="Riley R."/>
            <person name="Lipzen A."/>
            <person name="Clum A."/>
            <person name="Drula E."/>
            <person name="Henrissat B."/>
            <person name="Kohler A."/>
            <person name="Grigoriev I.V."/>
            <person name="Martin F.M."/>
            <person name="Hacquard S."/>
        </authorList>
    </citation>
    <scope>NUCLEOTIDE SEQUENCE</scope>
    <source>
        <strain evidence="2">MPI-CAGE-AT-0147</strain>
    </source>
</reference>